<dbReference type="EMBL" id="SHBG01000030">
    <property type="protein sequence ID" value="RZO23984.1"/>
    <property type="molecule type" value="Genomic_DNA"/>
</dbReference>
<keyword evidence="2" id="KW-0503">Monooxygenase</keyword>
<dbReference type="SUPFAM" id="SSF54373">
    <property type="entry name" value="FAD-linked reductases, C-terminal domain"/>
    <property type="match status" value="1"/>
</dbReference>
<dbReference type="SUPFAM" id="SSF51905">
    <property type="entry name" value="FAD/NAD(P)-binding domain"/>
    <property type="match status" value="1"/>
</dbReference>
<name>A0A520MRZ4_9GAMM</name>
<reference evidence="4 5" key="1">
    <citation type="submission" date="2019-02" db="EMBL/GenBank/DDBJ databases">
        <title>Prokaryotic population dynamics and viral predation in marine succession experiment using metagenomics: the confinement effect.</title>
        <authorList>
            <person name="Haro-Moreno J.M."/>
            <person name="Rodriguez-Valera F."/>
            <person name="Lopez-Perez M."/>
        </authorList>
    </citation>
    <scope>NUCLEOTIDE SEQUENCE [LARGE SCALE GENOMIC DNA]</scope>
    <source>
        <strain evidence="4">MED-G161</strain>
    </source>
</reference>
<dbReference type="PRINTS" id="PR00420">
    <property type="entry name" value="RNGMNOXGNASE"/>
</dbReference>
<dbReference type="InterPro" id="IPR036188">
    <property type="entry name" value="FAD/NAD-bd_sf"/>
</dbReference>
<evidence type="ECO:0000259" key="3">
    <source>
        <dbReference type="Pfam" id="PF01494"/>
    </source>
</evidence>
<accession>A0A520MRZ4</accession>
<dbReference type="GO" id="GO:0004497">
    <property type="term" value="F:monooxygenase activity"/>
    <property type="evidence" value="ECO:0007669"/>
    <property type="project" value="UniProtKB-KW"/>
</dbReference>
<dbReference type="PANTHER" id="PTHR13789:SF309">
    <property type="entry name" value="PUTATIVE (AFU_ORTHOLOGUE AFUA_6G14510)-RELATED"/>
    <property type="match status" value="1"/>
</dbReference>
<protein>
    <recommendedName>
        <fullName evidence="3">FAD-binding domain-containing protein</fullName>
    </recommendedName>
</protein>
<dbReference type="Pfam" id="PF01494">
    <property type="entry name" value="FAD_binding_3"/>
    <property type="match status" value="1"/>
</dbReference>
<proteinExistence type="predicted"/>
<dbReference type="Gene3D" id="3.50.50.60">
    <property type="entry name" value="FAD/NAD(P)-binding domain"/>
    <property type="match status" value="1"/>
</dbReference>
<evidence type="ECO:0000256" key="1">
    <source>
        <dbReference type="ARBA" id="ARBA00023002"/>
    </source>
</evidence>
<evidence type="ECO:0000256" key="2">
    <source>
        <dbReference type="ARBA" id="ARBA00023033"/>
    </source>
</evidence>
<evidence type="ECO:0000313" key="5">
    <source>
        <dbReference type="Proteomes" id="UP000315498"/>
    </source>
</evidence>
<organism evidence="4 5">
    <name type="scientific">SAR86 cluster bacterium</name>
    <dbReference type="NCBI Taxonomy" id="2030880"/>
    <lineage>
        <taxon>Bacteria</taxon>
        <taxon>Pseudomonadati</taxon>
        <taxon>Pseudomonadota</taxon>
        <taxon>Gammaproteobacteria</taxon>
        <taxon>SAR86 cluster</taxon>
    </lineage>
</organism>
<keyword evidence="1" id="KW-0560">Oxidoreductase</keyword>
<dbReference type="PANTHER" id="PTHR13789">
    <property type="entry name" value="MONOOXYGENASE"/>
    <property type="match status" value="1"/>
</dbReference>
<comment type="caution">
    <text evidence="4">The sequence shown here is derived from an EMBL/GenBank/DDBJ whole genome shotgun (WGS) entry which is preliminary data.</text>
</comment>
<gene>
    <name evidence="4" type="ORF">EVA94_03115</name>
</gene>
<dbReference type="InterPro" id="IPR002938">
    <property type="entry name" value="FAD-bd"/>
</dbReference>
<dbReference type="AlphaFoldDB" id="A0A520MRZ4"/>
<dbReference type="GO" id="GO:0071949">
    <property type="term" value="F:FAD binding"/>
    <property type="evidence" value="ECO:0007669"/>
    <property type="project" value="InterPro"/>
</dbReference>
<dbReference type="InterPro" id="IPR050493">
    <property type="entry name" value="FAD-dep_Monooxygenase_BioMet"/>
</dbReference>
<evidence type="ECO:0000313" key="4">
    <source>
        <dbReference type="EMBL" id="RZO23984.1"/>
    </source>
</evidence>
<sequence length="374" mass="42409">MKDYSNHIAVIGAGISGLTLGVILKSSNIPCVIFEKYDSVSEYGAGISISPNGLEVLKSLNIYNDLLKISAKPVSSIFYSNLKKITEIPNEVITTSRKSLYKVLYEKYLSFDGEILFDHNLVNIDFSMNSLYFSNKKNYRFKHIAACDGIKSSCQNLSSGKIKGPVYSGYSVWRSILPTNQKNINFHLGANFHIVTYPIGMNQSSFVAAIKTKKELNESWKQKGDYEDLRSELPSSIIDEFPSLKQSNQIYKWGVFTRPLPNELFDKNITFLGDAAHPIVPFLGQGACLALEDAYAFGNLITKYNNDFKKAQIEYQNIRLDRIKLIHRKSINQAKLNHLKNPILVYLRNILMRFTGIISIRTNAIWSYKISKKL</sequence>
<feature type="domain" description="FAD-binding" evidence="3">
    <location>
        <begin position="8"/>
        <end position="303"/>
    </location>
</feature>
<dbReference type="Proteomes" id="UP000315498">
    <property type="component" value="Unassembled WGS sequence"/>
</dbReference>